<dbReference type="RefSeq" id="WP_029160186.1">
    <property type="nucleotide sequence ID" value="NZ_CP009933.1"/>
</dbReference>
<dbReference type="HOGENOM" id="CLU_098969_2_1_9"/>
<keyword evidence="5" id="KW-0378">Hydrolase</keyword>
<gene>
    <name evidence="9" type="ORF">CSCA_2291</name>
</gene>
<proteinExistence type="predicted"/>
<dbReference type="SMART" id="SM00793">
    <property type="entry name" value="AgrB"/>
    <property type="match status" value="1"/>
</dbReference>
<dbReference type="STRING" id="1548.CSCA_2291"/>
<evidence type="ECO:0000256" key="3">
    <source>
        <dbReference type="ARBA" id="ARBA00022670"/>
    </source>
</evidence>
<keyword evidence="2" id="KW-0673">Quorum sensing</keyword>
<keyword evidence="7 8" id="KW-0472">Membrane</keyword>
<dbReference type="KEGG" id="csq:CSCA_2291"/>
<evidence type="ECO:0000256" key="1">
    <source>
        <dbReference type="ARBA" id="ARBA00022475"/>
    </source>
</evidence>
<keyword evidence="1" id="KW-1003">Cell membrane</keyword>
<dbReference type="Pfam" id="PF04647">
    <property type="entry name" value="AgrB"/>
    <property type="match status" value="1"/>
</dbReference>
<evidence type="ECO:0000256" key="8">
    <source>
        <dbReference type="SAM" id="Phobius"/>
    </source>
</evidence>
<feature type="transmembrane region" description="Helical" evidence="8">
    <location>
        <begin position="29"/>
        <end position="50"/>
    </location>
</feature>
<dbReference type="InterPro" id="IPR006741">
    <property type="entry name" value="AgrB"/>
</dbReference>
<keyword evidence="3" id="KW-0645">Protease</keyword>
<dbReference type="GO" id="GO:0016020">
    <property type="term" value="C:membrane"/>
    <property type="evidence" value="ECO:0007669"/>
    <property type="project" value="InterPro"/>
</dbReference>
<evidence type="ECO:0000256" key="7">
    <source>
        <dbReference type="ARBA" id="ARBA00023136"/>
    </source>
</evidence>
<reference evidence="9 10" key="1">
    <citation type="journal article" date="2015" name="J. Biotechnol.">
        <title>Complete genome sequence of a malodorant-producing acetogen, Clostridium scatologenes ATCC 25775(T).</title>
        <authorList>
            <person name="Zhu Z."/>
            <person name="Guo T."/>
            <person name="Zheng H."/>
            <person name="Song T."/>
            <person name="Ouyang P."/>
            <person name="Xie J."/>
        </authorList>
    </citation>
    <scope>NUCLEOTIDE SEQUENCE [LARGE SCALE GENOMIC DNA]</scope>
    <source>
        <strain evidence="9 10">ATCC 25775</strain>
    </source>
</reference>
<evidence type="ECO:0000256" key="2">
    <source>
        <dbReference type="ARBA" id="ARBA00022654"/>
    </source>
</evidence>
<feature type="transmembrane region" description="Helical" evidence="8">
    <location>
        <begin position="78"/>
        <end position="97"/>
    </location>
</feature>
<dbReference type="GO" id="GO:0008233">
    <property type="term" value="F:peptidase activity"/>
    <property type="evidence" value="ECO:0007669"/>
    <property type="project" value="UniProtKB-KW"/>
</dbReference>
<dbReference type="AlphaFoldDB" id="A0A0E3GQZ2"/>
<keyword evidence="4 8" id="KW-0812">Transmembrane</keyword>
<organism evidence="9 10">
    <name type="scientific">Clostridium scatologenes</name>
    <dbReference type="NCBI Taxonomy" id="1548"/>
    <lineage>
        <taxon>Bacteria</taxon>
        <taxon>Bacillati</taxon>
        <taxon>Bacillota</taxon>
        <taxon>Clostridia</taxon>
        <taxon>Eubacteriales</taxon>
        <taxon>Clostridiaceae</taxon>
        <taxon>Clostridium</taxon>
    </lineage>
</organism>
<dbReference type="GO" id="GO:0009372">
    <property type="term" value="P:quorum sensing"/>
    <property type="evidence" value="ECO:0007669"/>
    <property type="project" value="UniProtKB-KW"/>
</dbReference>
<feature type="transmembrane region" description="Helical" evidence="8">
    <location>
        <begin position="141"/>
        <end position="159"/>
    </location>
</feature>
<protein>
    <submittedName>
        <fullName evidence="9">Accessory gene regulator B</fullName>
    </submittedName>
</protein>
<evidence type="ECO:0000256" key="6">
    <source>
        <dbReference type="ARBA" id="ARBA00022989"/>
    </source>
</evidence>
<name>A0A0E3GQZ2_CLOSL</name>
<keyword evidence="10" id="KW-1185">Reference proteome</keyword>
<sequence length="187" mass="20817">MINKVALQLTSLICTETYNNTKDRARIQYGLTVLLSEGFKTVFLLLFFNIIHKEKYFYFSLLIILSTRLFAGGLHLKGTLNCLITTTLLFILTSVLAPSAPKLPAACYLLVSIISLVIILVRAPICSARIPIKDNKTKLQYKFTAALVVAIWTIILLFLESTTYVNCGFSTILVQGVQLVLAKKPTL</sequence>
<keyword evidence="6 8" id="KW-1133">Transmembrane helix</keyword>
<evidence type="ECO:0000256" key="4">
    <source>
        <dbReference type="ARBA" id="ARBA00022692"/>
    </source>
</evidence>
<dbReference type="Proteomes" id="UP000033115">
    <property type="component" value="Chromosome"/>
</dbReference>
<dbReference type="GO" id="GO:0006508">
    <property type="term" value="P:proteolysis"/>
    <property type="evidence" value="ECO:0007669"/>
    <property type="project" value="UniProtKB-KW"/>
</dbReference>
<dbReference type="EMBL" id="CP009933">
    <property type="protein sequence ID" value="AKA69416.1"/>
    <property type="molecule type" value="Genomic_DNA"/>
</dbReference>
<evidence type="ECO:0000256" key="5">
    <source>
        <dbReference type="ARBA" id="ARBA00022801"/>
    </source>
</evidence>
<feature type="transmembrane region" description="Helical" evidence="8">
    <location>
        <begin position="103"/>
        <end position="121"/>
    </location>
</feature>
<evidence type="ECO:0000313" key="10">
    <source>
        <dbReference type="Proteomes" id="UP000033115"/>
    </source>
</evidence>
<accession>A0A0E3GQZ2</accession>
<evidence type="ECO:0000313" key="9">
    <source>
        <dbReference type="EMBL" id="AKA69416.1"/>
    </source>
</evidence>
<feature type="transmembrane region" description="Helical" evidence="8">
    <location>
        <begin position="56"/>
        <end position="71"/>
    </location>
</feature>